<name>A0A511QSK8_9VIBR</name>
<dbReference type="PRINTS" id="PR00471">
    <property type="entry name" value="ACETATEKNASE"/>
</dbReference>
<keyword evidence="3 9" id="KW-0808">Transferase</keyword>
<evidence type="ECO:0000256" key="1">
    <source>
        <dbReference type="ARBA" id="ARBA00008748"/>
    </source>
</evidence>
<comment type="catalytic activity">
    <reaction evidence="9">
        <text>acetate + ATP = acetyl phosphate + ADP</text>
        <dbReference type="Rhea" id="RHEA:11352"/>
        <dbReference type="ChEBI" id="CHEBI:22191"/>
        <dbReference type="ChEBI" id="CHEBI:30089"/>
        <dbReference type="ChEBI" id="CHEBI:30616"/>
        <dbReference type="ChEBI" id="CHEBI:456216"/>
        <dbReference type="EC" id="2.7.2.1"/>
    </reaction>
</comment>
<dbReference type="GO" id="GO:0008776">
    <property type="term" value="F:acetate kinase activity"/>
    <property type="evidence" value="ECO:0007669"/>
    <property type="project" value="UniProtKB-UniRule"/>
</dbReference>
<evidence type="ECO:0000256" key="3">
    <source>
        <dbReference type="ARBA" id="ARBA00022679"/>
    </source>
</evidence>
<dbReference type="CDD" id="cd24010">
    <property type="entry name" value="ASKHA_NBD_AcK_PK"/>
    <property type="match status" value="1"/>
</dbReference>
<dbReference type="GO" id="GO:0005524">
    <property type="term" value="F:ATP binding"/>
    <property type="evidence" value="ECO:0007669"/>
    <property type="project" value="UniProtKB-KW"/>
</dbReference>
<evidence type="ECO:0000256" key="5">
    <source>
        <dbReference type="ARBA" id="ARBA00022741"/>
    </source>
</evidence>
<evidence type="ECO:0000256" key="10">
    <source>
        <dbReference type="RuleBase" id="RU003835"/>
    </source>
</evidence>
<evidence type="ECO:0000256" key="6">
    <source>
        <dbReference type="ARBA" id="ARBA00022777"/>
    </source>
</evidence>
<proteinExistence type="inferred from homology"/>
<dbReference type="EC" id="2.7.2.1" evidence="9"/>
<dbReference type="PROSITE" id="PS01075">
    <property type="entry name" value="ACETATE_KINASE_1"/>
    <property type="match status" value="1"/>
</dbReference>
<evidence type="ECO:0000256" key="9">
    <source>
        <dbReference type="HAMAP-Rule" id="MF_00020"/>
    </source>
</evidence>
<comment type="cofactor">
    <cofactor evidence="9">
        <name>Mg(2+)</name>
        <dbReference type="ChEBI" id="CHEBI:18420"/>
    </cofactor>
    <cofactor evidence="9">
        <name>Mn(2+)</name>
        <dbReference type="ChEBI" id="CHEBI:29035"/>
    </cofactor>
    <text evidence="9">Mg(2+). Can also accept Mn(2+).</text>
</comment>
<comment type="caution">
    <text evidence="11">The sequence shown here is derived from an EMBL/GenBank/DDBJ whole genome shotgun (WGS) entry which is preliminary data.</text>
</comment>
<evidence type="ECO:0000313" key="12">
    <source>
        <dbReference type="Proteomes" id="UP000321113"/>
    </source>
</evidence>
<dbReference type="HAMAP" id="MF_00020">
    <property type="entry name" value="Acetate_kinase"/>
    <property type="match status" value="1"/>
</dbReference>
<dbReference type="GO" id="GO:0000287">
    <property type="term" value="F:magnesium ion binding"/>
    <property type="evidence" value="ECO:0007669"/>
    <property type="project" value="UniProtKB-UniRule"/>
</dbReference>
<dbReference type="PROSITE" id="PS01076">
    <property type="entry name" value="ACETATE_KINASE_2"/>
    <property type="match status" value="1"/>
</dbReference>
<keyword evidence="2 9" id="KW-0963">Cytoplasm</keyword>
<keyword evidence="4 9" id="KW-0479">Metal-binding</keyword>
<dbReference type="UniPathway" id="UPA00340">
    <property type="reaction ID" value="UER00458"/>
</dbReference>
<keyword evidence="6 9" id="KW-0418">Kinase</keyword>
<keyword evidence="8 9" id="KW-0460">Magnesium</keyword>
<evidence type="ECO:0000256" key="2">
    <source>
        <dbReference type="ARBA" id="ARBA00022490"/>
    </source>
</evidence>
<comment type="pathway">
    <text evidence="9">Metabolic intermediate biosynthesis; acetyl-CoA biosynthesis; acetyl-CoA from acetate: step 1/2.</text>
</comment>
<keyword evidence="7 9" id="KW-0067">ATP-binding</keyword>
<dbReference type="Pfam" id="PF00871">
    <property type="entry name" value="Acetate_kinase"/>
    <property type="match status" value="1"/>
</dbReference>
<reference evidence="11 12" key="1">
    <citation type="submission" date="2019-07" db="EMBL/GenBank/DDBJ databases">
        <title>Whole genome shotgun sequence of Vibrio superstes NBRC 103154.</title>
        <authorList>
            <person name="Hosoyama A."/>
            <person name="Uohara A."/>
            <person name="Ohji S."/>
            <person name="Ichikawa N."/>
        </authorList>
    </citation>
    <scope>NUCLEOTIDE SEQUENCE [LARGE SCALE GENOMIC DNA]</scope>
    <source>
        <strain evidence="11 12">NBRC 103154</strain>
    </source>
</reference>
<dbReference type="NCBIfam" id="TIGR00016">
    <property type="entry name" value="ackA"/>
    <property type="match status" value="1"/>
</dbReference>
<feature type="binding site" evidence="9">
    <location>
        <position position="90"/>
    </location>
    <ligand>
        <name>substrate</name>
    </ligand>
</feature>
<evidence type="ECO:0000256" key="4">
    <source>
        <dbReference type="ARBA" id="ARBA00022723"/>
    </source>
</evidence>
<sequence>MSNKNVLVINSGSSSLKFAVIDSESGEALVSGLGECFGLPEATIEWKFNGEKCKEAITAPDNHHQEAINRIVKLMDELSLKETIVAVGHRIVHGGEKFTSTVRIDDAVLTEIENLSDLAPLHNPAGAKGIRAAMAAYPSLPQFAVFDTAFHQTMPQKAFTGAISHELYKEYGIRRYGFHGTSHYYVSREAAKMLNKPVEESNFITVHLGNGASVCAIANGESVDTSMGFTPLAGLMMGTRSGDLDPGIIEFLMKKGWTPEQVFETLNKKSGFLGVSGVTSDARGILEAMDDGHEGAKLAFQVFTYRVAKYIGSYMIPLSSLDAIIFTGGIGENALDIRSEILTNLGLLGFVEDRAGNEAARFGAAGQIAESELLGAKVLVVPTNEEFVIAKQSVELL</sequence>
<dbReference type="PANTHER" id="PTHR21060:SF21">
    <property type="entry name" value="ACETATE KINASE"/>
    <property type="match status" value="1"/>
</dbReference>
<accession>A0A511QSK8</accession>
<dbReference type="Proteomes" id="UP000321113">
    <property type="component" value="Unassembled WGS sequence"/>
</dbReference>
<dbReference type="GO" id="GO:0006083">
    <property type="term" value="P:acetate metabolic process"/>
    <property type="evidence" value="ECO:0007669"/>
    <property type="project" value="TreeGrafter"/>
</dbReference>
<dbReference type="InterPro" id="IPR043129">
    <property type="entry name" value="ATPase_NBD"/>
</dbReference>
<feature type="active site" description="Proton donor/acceptor" evidence="9">
    <location>
        <position position="147"/>
    </location>
</feature>
<feature type="binding site" evidence="9">
    <location>
        <begin position="207"/>
        <end position="211"/>
    </location>
    <ligand>
        <name>ATP</name>
        <dbReference type="ChEBI" id="CHEBI:30616"/>
    </ligand>
</feature>
<dbReference type="EMBL" id="BJXK01000010">
    <property type="protein sequence ID" value="GEM80338.1"/>
    <property type="molecule type" value="Genomic_DNA"/>
</dbReference>
<evidence type="ECO:0000313" key="11">
    <source>
        <dbReference type="EMBL" id="GEM80338.1"/>
    </source>
</evidence>
<evidence type="ECO:0000256" key="7">
    <source>
        <dbReference type="ARBA" id="ARBA00022840"/>
    </source>
</evidence>
<feature type="binding site" evidence="9">
    <location>
        <begin position="329"/>
        <end position="333"/>
    </location>
    <ligand>
        <name>ATP</name>
        <dbReference type="ChEBI" id="CHEBI:30616"/>
    </ligand>
</feature>
<comment type="subunit">
    <text evidence="9">Homodimer.</text>
</comment>
<dbReference type="SUPFAM" id="SSF53067">
    <property type="entry name" value="Actin-like ATPase domain"/>
    <property type="match status" value="2"/>
</dbReference>
<dbReference type="OrthoDB" id="9802453at2"/>
<feature type="binding site" evidence="9">
    <location>
        <begin position="281"/>
        <end position="283"/>
    </location>
    <ligand>
        <name>ATP</name>
        <dbReference type="ChEBI" id="CHEBI:30616"/>
    </ligand>
</feature>
<feature type="binding site" evidence="9">
    <location>
        <position position="385"/>
    </location>
    <ligand>
        <name>Mg(2+)</name>
        <dbReference type="ChEBI" id="CHEBI:18420"/>
    </ligand>
</feature>
<dbReference type="NCBIfam" id="NF009099">
    <property type="entry name" value="PRK12440.1"/>
    <property type="match status" value="1"/>
</dbReference>
<dbReference type="GO" id="GO:0005829">
    <property type="term" value="C:cytosol"/>
    <property type="evidence" value="ECO:0007669"/>
    <property type="project" value="TreeGrafter"/>
</dbReference>
<dbReference type="AlphaFoldDB" id="A0A511QSK8"/>
<organism evidence="11 12">
    <name type="scientific">Vibrio superstes NBRC 103154</name>
    <dbReference type="NCBI Taxonomy" id="1219062"/>
    <lineage>
        <taxon>Bacteria</taxon>
        <taxon>Pseudomonadati</taxon>
        <taxon>Pseudomonadota</taxon>
        <taxon>Gammaproteobacteria</taxon>
        <taxon>Vibrionales</taxon>
        <taxon>Vibrionaceae</taxon>
        <taxon>Vibrio</taxon>
    </lineage>
</organism>
<feature type="site" description="Transition state stabilizer" evidence="9">
    <location>
        <position position="179"/>
    </location>
</feature>
<dbReference type="InterPro" id="IPR023865">
    <property type="entry name" value="Aliphatic_acid_kinase_CS"/>
</dbReference>
<comment type="subcellular location">
    <subcellularLocation>
        <location evidence="9">Cytoplasm</location>
    </subcellularLocation>
</comment>
<dbReference type="PANTHER" id="PTHR21060">
    <property type="entry name" value="ACETATE KINASE"/>
    <property type="match status" value="1"/>
</dbReference>
<dbReference type="GO" id="GO:0006085">
    <property type="term" value="P:acetyl-CoA biosynthetic process"/>
    <property type="evidence" value="ECO:0007669"/>
    <property type="project" value="UniProtKB-UniRule"/>
</dbReference>
<comment type="similarity">
    <text evidence="1 9 10">Belongs to the acetokinase family.</text>
</comment>
<protein>
    <recommendedName>
        <fullName evidence="9">Acetate kinase</fullName>
        <ecNumber evidence="9">2.7.2.1</ecNumber>
    </recommendedName>
    <alternativeName>
        <fullName evidence="9">Acetokinase</fullName>
    </alternativeName>
</protein>
<dbReference type="InterPro" id="IPR000890">
    <property type="entry name" value="Aliphatic_acid_kin_short-chain"/>
</dbReference>
<evidence type="ECO:0000256" key="8">
    <source>
        <dbReference type="ARBA" id="ARBA00022842"/>
    </source>
</evidence>
<feature type="site" description="Transition state stabilizer" evidence="9">
    <location>
        <position position="240"/>
    </location>
</feature>
<feature type="binding site" evidence="9">
    <location>
        <position position="10"/>
    </location>
    <ligand>
        <name>Mg(2+)</name>
        <dbReference type="ChEBI" id="CHEBI:18420"/>
    </ligand>
</feature>
<keyword evidence="12" id="KW-1185">Reference proteome</keyword>
<dbReference type="RefSeq" id="WP_119009129.1">
    <property type="nucleotide sequence ID" value="NZ_BJXK01000010.1"/>
</dbReference>
<dbReference type="PIRSF" id="PIRSF000722">
    <property type="entry name" value="Acetate_prop_kin"/>
    <property type="match status" value="1"/>
</dbReference>
<gene>
    <name evidence="11" type="primary">ackA2</name>
    <name evidence="9" type="synonym">ackA</name>
    <name evidence="11" type="ORF">VSU01S_25830</name>
</gene>
<dbReference type="Gene3D" id="3.30.420.40">
    <property type="match status" value="2"/>
</dbReference>
<dbReference type="InterPro" id="IPR004372">
    <property type="entry name" value="Ac/propionate_kinase"/>
</dbReference>
<keyword evidence="5 9" id="KW-0547">Nucleotide-binding</keyword>
<comment type="function">
    <text evidence="9">Catalyzes the formation of acetyl phosphate from acetate and ATP. Can also catalyze the reverse reaction.</text>
</comment>
<feature type="binding site" evidence="9">
    <location>
        <position position="17"/>
    </location>
    <ligand>
        <name>ATP</name>
        <dbReference type="ChEBI" id="CHEBI:30616"/>
    </ligand>
</feature>